<dbReference type="PANTHER" id="PTHR33936:SF24">
    <property type="entry name" value="C2H2-TYPE DOMAIN-CONTAINING PROTEIN"/>
    <property type="match status" value="1"/>
</dbReference>
<name>A0AAV8V6I4_9CUCU</name>
<keyword evidence="1" id="KW-0862">Zinc</keyword>
<evidence type="ECO:0000259" key="2">
    <source>
        <dbReference type="PROSITE" id="PS50157"/>
    </source>
</evidence>
<evidence type="ECO:0008006" key="6">
    <source>
        <dbReference type="Google" id="ProtNLM"/>
    </source>
</evidence>
<comment type="caution">
    <text evidence="4">The sequence shown here is derived from an EMBL/GenBank/DDBJ whole genome shotgun (WGS) entry which is preliminary data.</text>
</comment>
<protein>
    <recommendedName>
        <fullName evidence="6">C2H2-type domain-containing protein</fullName>
    </recommendedName>
</protein>
<dbReference type="PROSITE" id="PS00028">
    <property type="entry name" value="ZINC_FINGER_C2H2_1"/>
    <property type="match status" value="1"/>
</dbReference>
<dbReference type="PANTHER" id="PTHR33936">
    <property type="entry name" value="PROTEIN CBG17840"/>
    <property type="match status" value="1"/>
</dbReference>
<evidence type="ECO:0000259" key="3">
    <source>
        <dbReference type="PROSITE" id="PS50966"/>
    </source>
</evidence>
<reference evidence="4 5" key="1">
    <citation type="journal article" date="2023" name="Insect Mol. Biol.">
        <title>Genome sequencing provides insights into the evolution of gene families encoding plant cell wall-degrading enzymes in longhorned beetles.</title>
        <authorList>
            <person name="Shin N.R."/>
            <person name="Okamura Y."/>
            <person name="Kirsch R."/>
            <person name="Pauchet Y."/>
        </authorList>
    </citation>
    <scope>NUCLEOTIDE SEQUENCE [LARGE SCALE GENOMIC DNA]</scope>
    <source>
        <strain evidence="4">EAD_L_NR</strain>
    </source>
</reference>
<accession>A0AAV8V6I4</accession>
<dbReference type="InterPro" id="IPR007527">
    <property type="entry name" value="Znf_SWIM"/>
</dbReference>
<organism evidence="4 5">
    <name type="scientific">Exocentrus adspersus</name>
    <dbReference type="NCBI Taxonomy" id="1586481"/>
    <lineage>
        <taxon>Eukaryota</taxon>
        <taxon>Metazoa</taxon>
        <taxon>Ecdysozoa</taxon>
        <taxon>Arthropoda</taxon>
        <taxon>Hexapoda</taxon>
        <taxon>Insecta</taxon>
        <taxon>Pterygota</taxon>
        <taxon>Neoptera</taxon>
        <taxon>Endopterygota</taxon>
        <taxon>Coleoptera</taxon>
        <taxon>Polyphaga</taxon>
        <taxon>Cucujiformia</taxon>
        <taxon>Chrysomeloidea</taxon>
        <taxon>Cerambycidae</taxon>
        <taxon>Lamiinae</taxon>
        <taxon>Acanthocinini</taxon>
        <taxon>Exocentrus</taxon>
    </lineage>
</organism>
<sequence>MPVLCFVCEKIFSTQSNLNKHSKKVHKSKPKIVSYDQSKRDYKCLENECNSSFRNNIDFINHLSEDHHINIENFLAWKQLIEKKDQSNYVVLRSCKVNGKLVKYYTCNRSGKKSSRSNNVRLAKSQGSCKLNRYCTSSIKVVQDKNFLVTWNKTHYGHSIDLQHIRIPKMDRSVIAAKLTLGVSPSRILDSHRDKIGENINREDLITRKDIQNIKNSYHINISEGIRHENDAVSVELWIKQCEQEENNPILFYKKQGVEDNVYGLLAVDFCLVIMTDFQKNMFKKFGDNIVAVDGTHGLNNYNFELTSVLVVDEFGEGIPVAFMFTNRKDTYIYELFFNAIKLSIDAKKVKRLDKSLQVLLKYVRDKCVDRVIKKIKGKQSIHVKDIMSRHKTASSSKFSVECDSENQTKWYINTMASNKDQELYCVQKLFDQSCCDLECRECKICSHTYSCTCNDFCVANKICKHIHYIEMTYYPKTRTKEVLQSNELSEMKLSTKYVDKSDILRQNFSANILKTMTKLQNADKYKLTDEVIVQIESHLATVQKLLELPSTSDKPISLSQMSHNEPANKKIDKQHRFFSTQKKKNTCKNICKKASTSELSDINQNLKCNFTELYVSHTSTEDHNYL</sequence>
<keyword evidence="1" id="KW-0863">Zinc-finger</keyword>
<gene>
    <name evidence="4" type="ORF">NQ315_015319</name>
</gene>
<dbReference type="AlphaFoldDB" id="A0AAV8V6I4"/>
<dbReference type="PROSITE" id="PS50157">
    <property type="entry name" value="ZINC_FINGER_C2H2_2"/>
    <property type="match status" value="1"/>
</dbReference>
<dbReference type="InterPro" id="IPR013087">
    <property type="entry name" value="Znf_C2H2_type"/>
</dbReference>
<dbReference type="SMART" id="SM00355">
    <property type="entry name" value="ZnF_C2H2"/>
    <property type="match status" value="2"/>
</dbReference>
<dbReference type="InterPro" id="IPR052797">
    <property type="entry name" value="RegFact_GeneExpr_CellDeath"/>
</dbReference>
<dbReference type="Proteomes" id="UP001159042">
    <property type="component" value="Unassembled WGS sequence"/>
</dbReference>
<dbReference type="Gene3D" id="3.30.160.60">
    <property type="entry name" value="Classic Zinc Finger"/>
    <property type="match status" value="1"/>
</dbReference>
<dbReference type="GO" id="GO:0008270">
    <property type="term" value="F:zinc ion binding"/>
    <property type="evidence" value="ECO:0007669"/>
    <property type="project" value="UniProtKB-KW"/>
</dbReference>
<feature type="domain" description="SWIM-type" evidence="3">
    <location>
        <begin position="441"/>
        <end position="475"/>
    </location>
</feature>
<evidence type="ECO:0000256" key="1">
    <source>
        <dbReference type="PROSITE-ProRule" id="PRU00042"/>
    </source>
</evidence>
<keyword evidence="5" id="KW-1185">Reference proteome</keyword>
<dbReference type="PROSITE" id="PS50966">
    <property type="entry name" value="ZF_SWIM"/>
    <property type="match status" value="1"/>
</dbReference>
<dbReference type="Pfam" id="PF21056">
    <property type="entry name" value="ZSWIM1-3_RNaseH-like"/>
    <property type="match status" value="1"/>
</dbReference>
<feature type="domain" description="C2H2-type" evidence="2">
    <location>
        <begin position="3"/>
        <end position="31"/>
    </location>
</feature>
<evidence type="ECO:0000313" key="5">
    <source>
        <dbReference type="Proteomes" id="UP001159042"/>
    </source>
</evidence>
<dbReference type="InterPro" id="IPR048324">
    <property type="entry name" value="ZSWIM1-3_RNaseH-like"/>
</dbReference>
<dbReference type="EMBL" id="JANEYG010000409">
    <property type="protein sequence ID" value="KAJ8909799.1"/>
    <property type="molecule type" value="Genomic_DNA"/>
</dbReference>
<keyword evidence="1" id="KW-0479">Metal-binding</keyword>
<proteinExistence type="predicted"/>
<evidence type="ECO:0000313" key="4">
    <source>
        <dbReference type="EMBL" id="KAJ8909799.1"/>
    </source>
</evidence>